<keyword evidence="2" id="KW-1185">Reference proteome</keyword>
<dbReference type="Pfam" id="PF21203">
    <property type="entry name" value="ECM10"/>
    <property type="match status" value="1"/>
</dbReference>
<evidence type="ECO:0008006" key="3">
    <source>
        <dbReference type="Google" id="ProtNLM"/>
    </source>
</evidence>
<evidence type="ECO:0000313" key="2">
    <source>
        <dbReference type="Proteomes" id="UP000241818"/>
    </source>
</evidence>
<proteinExistence type="predicted"/>
<dbReference type="GeneID" id="36577601"/>
<feature type="non-terminal residue" evidence="1">
    <location>
        <position position="181"/>
    </location>
</feature>
<evidence type="ECO:0000313" key="1">
    <source>
        <dbReference type="EMBL" id="PSS23164.1"/>
    </source>
</evidence>
<name>A0A2T3B8H3_AMORE</name>
<dbReference type="STRING" id="857342.A0A2T3B8H3"/>
<dbReference type="AlphaFoldDB" id="A0A2T3B8H3"/>
<sequence>ALLSAAFAVPELIDSTTVYIQPIDGSSSPASPLAEIKYNPSTLDAELVSFEAPEISPEAKHVRIGLYDAATSTWKSSTSMTSADSFSKGFRPTLVLSLDAQGGVLGVTCKSGKIDAGQTRDFGPKVKVVKTVKGKQPDLNRPVVLSPEGTVEEAVPEKTFLQKYWWAILGAVMLLMTSGGG</sequence>
<dbReference type="RefSeq" id="XP_024723210.1">
    <property type="nucleotide sequence ID" value="XM_024869520.1"/>
</dbReference>
<dbReference type="EMBL" id="KZ679008">
    <property type="protein sequence ID" value="PSS23164.1"/>
    <property type="molecule type" value="Genomic_DNA"/>
</dbReference>
<protein>
    <recommendedName>
        <fullName evidence="3">ER membrane protein complex subunit 10</fullName>
    </recommendedName>
</protein>
<dbReference type="InParanoid" id="A0A2T3B8H3"/>
<feature type="non-terminal residue" evidence="1">
    <location>
        <position position="1"/>
    </location>
</feature>
<reference evidence="1 2" key="1">
    <citation type="journal article" date="2018" name="New Phytol.">
        <title>Comparative genomics and transcriptomics depict ericoid mycorrhizal fungi as versatile saprotrophs and plant mutualists.</title>
        <authorList>
            <person name="Martino E."/>
            <person name="Morin E."/>
            <person name="Grelet G.A."/>
            <person name="Kuo A."/>
            <person name="Kohler A."/>
            <person name="Daghino S."/>
            <person name="Barry K.W."/>
            <person name="Cichocki N."/>
            <person name="Clum A."/>
            <person name="Dockter R.B."/>
            <person name="Hainaut M."/>
            <person name="Kuo R.C."/>
            <person name="LaButti K."/>
            <person name="Lindahl B.D."/>
            <person name="Lindquist E.A."/>
            <person name="Lipzen A."/>
            <person name="Khouja H.R."/>
            <person name="Magnuson J."/>
            <person name="Murat C."/>
            <person name="Ohm R.A."/>
            <person name="Singer S.W."/>
            <person name="Spatafora J.W."/>
            <person name="Wang M."/>
            <person name="Veneault-Fourrey C."/>
            <person name="Henrissat B."/>
            <person name="Grigoriev I.V."/>
            <person name="Martin F.M."/>
            <person name="Perotto S."/>
        </authorList>
    </citation>
    <scope>NUCLEOTIDE SEQUENCE [LARGE SCALE GENOMIC DNA]</scope>
    <source>
        <strain evidence="1 2">ATCC 22711</strain>
    </source>
</reference>
<dbReference type="OrthoDB" id="1894652at2759"/>
<dbReference type="Proteomes" id="UP000241818">
    <property type="component" value="Unassembled WGS sequence"/>
</dbReference>
<gene>
    <name evidence="1" type="ORF">M430DRAFT_72106</name>
</gene>
<accession>A0A2T3B8H3</accession>
<dbReference type="PANTHER" id="PTHR39219:SF1">
    <property type="entry name" value="ER MEMBRANE PROTEIN COMPLEX SUBUNIT 10"/>
    <property type="match status" value="1"/>
</dbReference>
<organism evidence="1 2">
    <name type="scientific">Amorphotheca resinae ATCC 22711</name>
    <dbReference type="NCBI Taxonomy" id="857342"/>
    <lineage>
        <taxon>Eukaryota</taxon>
        <taxon>Fungi</taxon>
        <taxon>Dikarya</taxon>
        <taxon>Ascomycota</taxon>
        <taxon>Pezizomycotina</taxon>
        <taxon>Leotiomycetes</taxon>
        <taxon>Helotiales</taxon>
        <taxon>Amorphothecaceae</taxon>
        <taxon>Amorphotheca</taxon>
    </lineage>
</organism>
<dbReference type="PANTHER" id="PTHR39219">
    <property type="entry name" value="ER MEMBRANE PROTEIN COMPLEX SUBUNIT 10"/>
    <property type="match status" value="1"/>
</dbReference>